<dbReference type="PANTHER" id="PTHR23058">
    <property type="entry name" value="PEROXISOMAL MEMBRANE PROTEIN PEX14"/>
    <property type="match status" value="1"/>
</dbReference>
<evidence type="ECO:0000256" key="7">
    <source>
        <dbReference type="ARBA" id="ARBA00029502"/>
    </source>
</evidence>
<keyword evidence="2 10" id="KW-0813">Transport</keyword>
<dbReference type="GO" id="GO:1990429">
    <property type="term" value="C:peroxisomal importomer complex"/>
    <property type="evidence" value="ECO:0007669"/>
    <property type="project" value="TreeGrafter"/>
</dbReference>
<feature type="region of interest" description="Disordered" evidence="12">
    <location>
        <begin position="186"/>
        <end position="234"/>
    </location>
</feature>
<keyword evidence="11" id="KW-0175">Coiled coil</keyword>
<evidence type="ECO:0000256" key="1">
    <source>
        <dbReference type="ARBA" id="ARBA00005443"/>
    </source>
</evidence>
<evidence type="ECO:0000256" key="2">
    <source>
        <dbReference type="ARBA" id="ARBA00022448"/>
    </source>
</evidence>
<dbReference type="GO" id="GO:0005778">
    <property type="term" value="C:peroxisomal membrane"/>
    <property type="evidence" value="ECO:0007669"/>
    <property type="project" value="UniProtKB-SubCell"/>
</dbReference>
<dbReference type="GO" id="GO:0005102">
    <property type="term" value="F:signaling receptor binding"/>
    <property type="evidence" value="ECO:0007669"/>
    <property type="project" value="TreeGrafter"/>
</dbReference>
<evidence type="ECO:0000256" key="5">
    <source>
        <dbReference type="ARBA" id="ARBA00023136"/>
    </source>
</evidence>
<accession>A0A1X0NHT0</accession>
<keyword evidence="15" id="KW-1185">Reference proteome</keyword>
<dbReference type="InterPro" id="IPR036388">
    <property type="entry name" value="WH-like_DNA-bd_sf"/>
</dbReference>
<evidence type="ECO:0000256" key="12">
    <source>
        <dbReference type="SAM" id="MobiDB-lite"/>
    </source>
</evidence>
<dbReference type="Gene3D" id="1.10.10.10">
    <property type="entry name" value="Winged helix-like DNA-binding domain superfamily/Winged helix DNA-binding domain"/>
    <property type="match status" value="1"/>
</dbReference>
<feature type="region of interest" description="Disordered" evidence="12">
    <location>
        <begin position="309"/>
        <end position="367"/>
    </location>
</feature>
<evidence type="ECO:0000256" key="10">
    <source>
        <dbReference type="RuleBase" id="RU367032"/>
    </source>
</evidence>
<comment type="caution">
    <text evidence="14">The sequence shown here is derived from an EMBL/GenBank/DDBJ whole genome shotgun (WGS) entry which is preliminary data.</text>
</comment>
<dbReference type="InterPro" id="IPR025655">
    <property type="entry name" value="PEX14"/>
</dbReference>
<feature type="domain" description="Peroxisome membrane anchor protein Pex14p N-terminal" evidence="13">
    <location>
        <begin position="27"/>
        <end position="68"/>
    </location>
</feature>
<evidence type="ECO:0000313" key="14">
    <source>
        <dbReference type="EMBL" id="ORC84151.1"/>
    </source>
</evidence>
<keyword evidence="4" id="KW-0811">Translocation</keyword>
<dbReference type="VEuPathDB" id="TriTrypDB:TM35_000481120"/>
<evidence type="ECO:0000256" key="9">
    <source>
        <dbReference type="ARBA" id="ARBA00046271"/>
    </source>
</evidence>
<dbReference type="GO" id="GO:0016560">
    <property type="term" value="P:protein import into peroxisome matrix, docking"/>
    <property type="evidence" value="ECO:0007669"/>
    <property type="project" value="UniProtKB-UniRule"/>
</dbReference>
<organism evidence="14 15">
    <name type="scientific">Trypanosoma theileri</name>
    <dbReference type="NCBI Taxonomy" id="67003"/>
    <lineage>
        <taxon>Eukaryota</taxon>
        <taxon>Discoba</taxon>
        <taxon>Euglenozoa</taxon>
        <taxon>Kinetoplastea</taxon>
        <taxon>Metakinetoplastina</taxon>
        <taxon>Trypanosomatida</taxon>
        <taxon>Trypanosomatidae</taxon>
        <taxon>Trypanosoma</taxon>
    </lineage>
</organism>
<evidence type="ECO:0000256" key="11">
    <source>
        <dbReference type="SAM" id="Coils"/>
    </source>
</evidence>
<dbReference type="InterPro" id="IPR006785">
    <property type="entry name" value="Pex14_N"/>
</dbReference>
<keyword evidence="5 10" id="KW-0472">Membrane</keyword>
<dbReference type="STRING" id="67003.A0A1X0NHT0"/>
<proteinExistence type="inferred from homology"/>
<feature type="coiled-coil region" evidence="11">
    <location>
        <begin position="236"/>
        <end position="301"/>
    </location>
</feature>
<dbReference type="EMBL" id="NBCO01000048">
    <property type="protein sequence ID" value="ORC84151.1"/>
    <property type="molecule type" value="Genomic_DNA"/>
</dbReference>
<gene>
    <name evidence="14" type="ORF">TM35_000481120</name>
</gene>
<evidence type="ECO:0000256" key="3">
    <source>
        <dbReference type="ARBA" id="ARBA00022927"/>
    </source>
</evidence>
<dbReference type="OrthoDB" id="5549158at2759"/>
<evidence type="ECO:0000256" key="4">
    <source>
        <dbReference type="ARBA" id="ARBA00023010"/>
    </source>
</evidence>
<evidence type="ECO:0000313" key="15">
    <source>
        <dbReference type="Proteomes" id="UP000192257"/>
    </source>
</evidence>
<protein>
    <recommendedName>
        <fullName evidence="7 10">Peroxisomal membrane protein PEX14</fullName>
    </recommendedName>
    <alternativeName>
        <fullName evidence="8 10">Peroxin-14</fullName>
    </alternativeName>
</protein>
<keyword evidence="6 10" id="KW-0576">Peroxisome</keyword>
<evidence type="ECO:0000259" key="13">
    <source>
        <dbReference type="Pfam" id="PF04695"/>
    </source>
</evidence>
<dbReference type="Proteomes" id="UP000192257">
    <property type="component" value="Unassembled WGS sequence"/>
</dbReference>
<reference evidence="14 15" key="1">
    <citation type="submission" date="2017-03" db="EMBL/GenBank/DDBJ databases">
        <title>An alternative strategy for trypanosome survival in the mammalian bloodstream revealed through genome and transcriptome analysis of the ubiquitous bovine parasite Trypanosoma (Megatrypanum) theileri.</title>
        <authorList>
            <person name="Kelly S."/>
            <person name="Ivens A."/>
            <person name="Mott A."/>
            <person name="O'Neill E."/>
            <person name="Emms D."/>
            <person name="Macleod O."/>
            <person name="Voorheis P."/>
            <person name="Matthews J."/>
            <person name="Matthews K."/>
            <person name="Carrington M."/>
        </authorList>
    </citation>
    <scope>NUCLEOTIDE SEQUENCE [LARGE SCALE GENOMIC DNA]</scope>
    <source>
        <strain evidence="14">Edinburgh</strain>
    </source>
</reference>
<evidence type="ECO:0000256" key="6">
    <source>
        <dbReference type="ARBA" id="ARBA00023140"/>
    </source>
</evidence>
<comment type="subcellular location">
    <subcellularLocation>
        <location evidence="9 10">Peroxisome membrane</location>
    </subcellularLocation>
</comment>
<comment type="function">
    <text evidence="10">Component of the PEX13-PEX14 docking complex, a translocon channel that specifically mediates the import of peroxisomal cargo proteins bound to PEX5 receptor. The PEX13-PEX14 docking complex forms a large import pore which can be opened to a diameter of about 9 nm. Mechanistically, PEX5 receptor along with cargo proteins associates with the PEX14 subunit of the PEX13-PEX14 docking complex in the cytosol, leading to the insertion of the receptor into the organelle membrane with the concomitant translocation of the cargo into the peroxisome matrix.</text>
</comment>
<dbReference type="GeneID" id="39990228"/>
<keyword evidence="3 10" id="KW-0653">Protein transport</keyword>
<evidence type="ECO:0000256" key="8">
    <source>
        <dbReference type="ARBA" id="ARBA00029691"/>
    </source>
</evidence>
<dbReference type="AlphaFoldDB" id="A0A1X0NHT0"/>
<dbReference type="RefSeq" id="XP_028878217.1">
    <property type="nucleotide sequence ID" value="XM_029030448.1"/>
</dbReference>
<dbReference type="Pfam" id="PF04695">
    <property type="entry name" value="Pex14_N"/>
    <property type="match status" value="1"/>
</dbReference>
<name>A0A1X0NHT0_9TRYP</name>
<comment type="similarity">
    <text evidence="1 10">Belongs to the peroxin-14 family.</text>
</comment>
<sequence>MNTKTASTPDGVEFQQRVENDEAEKVKRVSSAVKFLHDPRVRHTPIANKVQFLRSKGLSTDEVCEAFGKAGQSNLIEEVKRIMSQQLPDTSLRNSGNSQISSRYEIGDATNLPPRQNYLSTHVGPLYAPQPPPFPQTHNEAKEVDWRDYVIGIGAALIGGFAAFKAFQIYSPYEIRRKDDKIRLNHRYETGTRRKRGGKRVSSESDDEYSKPSRDMATVPVPATPLPNAPTTGGNQEEIAKLQAELKETQEALEKEKKSKAELSVTLGKLRGQLNTQSRTNEKHELKIKSLQEEIERLNKESCNENEVNKTVDDVASATNILETNEDVEKGESLPRPSTPPATDPSSAEQQQDSLPVLHATDYDDGN</sequence>
<dbReference type="PANTHER" id="PTHR23058:SF0">
    <property type="entry name" value="PEROXISOMAL MEMBRANE PROTEIN PEX14"/>
    <property type="match status" value="1"/>
</dbReference>